<protein>
    <recommendedName>
        <fullName evidence="2">Arrestin-like N-terminal domain-containing protein</fullName>
    </recommendedName>
</protein>
<evidence type="ECO:0000256" key="1">
    <source>
        <dbReference type="SAM" id="MobiDB-lite"/>
    </source>
</evidence>
<feature type="domain" description="Arrestin-like N-terminal" evidence="2">
    <location>
        <begin position="27"/>
        <end position="127"/>
    </location>
</feature>
<evidence type="ECO:0000313" key="4">
    <source>
        <dbReference type="Proteomes" id="UP000038830"/>
    </source>
</evidence>
<feature type="compositionally biased region" description="Polar residues" evidence="1">
    <location>
        <begin position="398"/>
        <end position="410"/>
    </location>
</feature>
<dbReference type="InterPro" id="IPR011021">
    <property type="entry name" value="Arrestin-like_N"/>
</dbReference>
<dbReference type="Proteomes" id="UP000038830">
    <property type="component" value="Unassembled WGS sequence"/>
</dbReference>
<dbReference type="Gene3D" id="2.60.40.640">
    <property type="match status" value="1"/>
</dbReference>
<dbReference type="AlphaFoldDB" id="A0A0H5BZC0"/>
<dbReference type="Pfam" id="PF00339">
    <property type="entry name" value="Arrestin_N"/>
    <property type="match status" value="1"/>
</dbReference>
<evidence type="ECO:0000313" key="3">
    <source>
        <dbReference type="EMBL" id="CEP20828.1"/>
    </source>
</evidence>
<proteinExistence type="predicted"/>
<dbReference type="CDD" id="cd22952">
    <property type="entry name" value="ART10-like"/>
    <property type="match status" value="1"/>
</dbReference>
<reference evidence="4" key="1">
    <citation type="journal article" date="2015" name="J. Biotechnol.">
        <title>The structure of the Cyberlindnera jadinii genome and its relation to Candida utilis analyzed by the occurrence of single nucleotide polymorphisms.</title>
        <authorList>
            <person name="Rupp O."/>
            <person name="Brinkrolf K."/>
            <person name="Buerth C."/>
            <person name="Kunigo M."/>
            <person name="Schneider J."/>
            <person name="Jaenicke S."/>
            <person name="Goesmann A."/>
            <person name="Puehler A."/>
            <person name="Jaeger K.-E."/>
            <person name="Ernst J.F."/>
        </authorList>
    </citation>
    <scope>NUCLEOTIDE SEQUENCE [LARGE SCALE GENOMIC DNA]</scope>
    <source>
        <strain evidence="4">ATCC 18201 / CBS 1600 / BCRC 20928 / JCM 3617 / NBRC 0987 / NRRL Y-1542</strain>
    </source>
</reference>
<dbReference type="InterPro" id="IPR014752">
    <property type="entry name" value="Arrestin-like_C"/>
</dbReference>
<gene>
    <name evidence="3" type="ORF">BN1211_0784</name>
</gene>
<sequence>MHISKDTHEFSFTLDVDAPHRSYSVGETPIFTVNDVVTGTVTLRVKKDISVKDIQVKISGRSKTKVSMMVKKGDKVREETETTDHELVYDVETLFPPLNVKQVSKNSKFTLVPGEYVHHFALKFPFNGMCGDPQSVRESNMDSSRYERSSFKHHRANDGQTHVKSMLPPSFTVTGEKTLDSKSVDKASTTYQIKASLHRGEMLAPSTRLIRELDLVQPGPALSQIPSIPLITYYTNTIFSGNSSYRLKLISQQTIVPGYQEWQLMLQSTTNRPVTIDSLSLGLEGKVCIYSANFNTKVHHYIPLKSFHNVPISSVAFEPNPNNEPVFKYQADLSQWLDPVDLSNSVSDFTTCNISIRHALILDSIIEGACSQLVARDITVSGPPLEEDEYANIYGHTPSSTFEPSQSIQEGNPPIKPQRPTTVATISSSSPIEEVPPPQPQRPEQLPSYEQAINSSH</sequence>
<evidence type="ECO:0000259" key="2">
    <source>
        <dbReference type="Pfam" id="PF00339"/>
    </source>
</evidence>
<accession>A0A0H5BZC0</accession>
<dbReference type="EMBL" id="CDQK01000001">
    <property type="protein sequence ID" value="CEP20828.1"/>
    <property type="molecule type" value="Genomic_DNA"/>
</dbReference>
<name>A0A0H5BZC0_CYBJN</name>
<feature type="region of interest" description="Disordered" evidence="1">
    <location>
        <begin position="398"/>
        <end position="457"/>
    </location>
</feature>
<organism evidence="3 4">
    <name type="scientific">Cyberlindnera jadinii (strain ATCC 18201 / CBS 1600 / BCRC 20928 / JCM 3617 / NBRC 0987 / NRRL Y-1542)</name>
    <name type="common">Torula yeast</name>
    <name type="synonym">Candida utilis</name>
    <dbReference type="NCBI Taxonomy" id="983966"/>
    <lineage>
        <taxon>Eukaryota</taxon>
        <taxon>Fungi</taxon>
        <taxon>Dikarya</taxon>
        <taxon>Ascomycota</taxon>
        <taxon>Saccharomycotina</taxon>
        <taxon>Saccharomycetes</taxon>
        <taxon>Phaffomycetales</taxon>
        <taxon>Phaffomycetaceae</taxon>
        <taxon>Cyberlindnera</taxon>
    </lineage>
</organism>